<dbReference type="AlphaFoldDB" id="A0A7M2H0H3"/>
<sequence>MVLRAAKLTSIASALVLAFPILLLCIPRGAGIFLAGVVFLALIASDGMRKTWGAYRNLLNPLGLAILALVIVCLASKLYFDVPWNVLDNPSRILLALLTLLVVLHSAPDPRAMWLGISIALAASLVLVAYQYVALGDTRPAAWTQPIAFANMVAALGLIGFVRPGTSRRAHALAWTNLALAAMILALNGTRGAMLAMLITMLPLLFVRYRGLRPARFCIALALFALLGTGSYLIPGSPVAKRIDQVRHEIDRFEAGDTETSIGSRLEIWQLAVHSIRLHPWMGVGIGQFARITQSSAFCRQNDSPACVLEHAHNDVLEAASTTGVPGVLALLGLFLVPAAMFWRMLRQCSRNANGLGLSLSGAGLGVVMASLISGLTQVTMAHQANIVFYAGIIGLLLGLAAVQAKYPRADGVEKT</sequence>
<feature type="transmembrane region" description="Helical" evidence="5">
    <location>
        <begin position="12"/>
        <end position="42"/>
    </location>
</feature>
<dbReference type="PANTHER" id="PTHR37422:SF23">
    <property type="entry name" value="TEICHURONIC ACID BIOSYNTHESIS PROTEIN TUAE"/>
    <property type="match status" value="1"/>
</dbReference>
<dbReference type="GO" id="GO:0016020">
    <property type="term" value="C:membrane"/>
    <property type="evidence" value="ECO:0007669"/>
    <property type="project" value="UniProtKB-SubCell"/>
</dbReference>
<feature type="transmembrane region" description="Helical" evidence="5">
    <location>
        <begin position="178"/>
        <end position="205"/>
    </location>
</feature>
<evidence type="ECO:0000313" key="7">
    <source>
        <dbReference type="EMBL" id="QOT78450.1"/>
    </source>
</evidence>
<dbReference type="InterPro" id="IPR051533">
    <property type="entry name" value="WaaL-like"/>
</dbReference>
<organism evidence="7 8">
    <name type="scientific">Cupriavidus basilensis</name>
    <dbReference type="NCBI Taxonomy" id="68895"/>
    <lineage>
        <taxon>Bacteria</taxon>
        <taxon>Pseudomonadati</taxon>
        <taxon>Pseudomonadota</taxon>
        <taxon>Betaproteobacteria</taxon>
        <taxon>Burkholderiales</taxon>
        <taxon>Burkholderiaceae</taxon>
        <taxon>Cupriavidus</taxon>
    </lineage>
</organism>
<protein>
    <submittedName>
        <fullName evidence="7">O-antigen ligase family protein</fullName>
    </submittedName>
</protein>
<feature type="transmembrane region" description="Helical" evidence="5">
    <location>
        <begin position="147"/>
        <end position="166"/>
    </location>
</feature>
<dbReference type="Pfam" id="PF04932">
    <property type="entry name" value="Wzy_C"/>
    <property type="match status" value="1"/>
</dbReference>
<dbReference type="GeneID" id="98400219"/>
<feature type="transmembrane region" description="Helical" evidence="5">
    <location>
        <begin position="92"/>
        <end position="108"/>
    </location>
</feature>
<comment type="subcellular location">
    <subcellularLocation>
        <location evidence="1">Membrane</location>
        <topology evidence="1">Multi-pass membrane protein</topology>
    </subcellularLocation>
</comment>
<feature type="transmembrane region" description="Helical" evidence="5">
    <location>
        <begin position="355"/>
        <end position="375"/>
    </location>
</feature>
<dbReference type="InterPro" id="IPR007016">
    <property type="entry name" value="O-antigen_ligase-rel_domated"/>
</dbReference>
<feature type="transmembrane region" description="Helical" evidence="5">
    <location>
        <begin position="62"/>
        <end position="80"/>
    </location>
</feature>
<feature type="transmembrane region" description="Helical" evidence="5">
    <location>
        <begin position="217"/>
        <end position="234"/>
    </location>
</feature>
<evidence type="ECO:0000256" key="2">
    <source>
        <dbReference type="ARBA" id="ARBA00022692"/>
    </source>
</evidence>
<accession>A0A7M2H0H3</accession>
<evidence type="ECO:0000256" key="5">
    <source>
        <dbReference type="SAM" id="Phobius"/>
    </source>
</evidence>
<evidence type="ECO:0000256" key="4">
    <source>
        <dbReference type="ARBA" id="ARBA00023136"/>
    </source>
</evidence>
<dbReference type="GO" id="GO:0016874">
    <property type="term" value="F:ligase activity"/>
    <property type="evidence" value="ECO:0007669"/>
    <property type="project" value="UniProtKB-KW"/>
</dbReference>
<dbReference type="Proteomes" id="UP000397656">
    <property type="component" value="Chromosome 1"/>
</dbReference>
<evidence type="ECO:0000313" key="8">
    <source>
        <dbReference type="Proteomes" id="UP000397656"/>
    </source>
</evidence>
<feature type="transmembrane region" description="Helical" evidence="5">
    <location>
        <begin position="387"/>
        <end position="405"/>
    </location>
</feature>
<keyword evidence="7" id="KW-0436">Ligase</keyword>
<evidence type="ECO:0000256" key="3">
    <source>
        <dbReference type="ARBA" id="ARBA00022989"/>
    </source>
</evidence>
<evidence type="ECO:0000256" key="1">
    <source>
        <dbReference type="ARBA" id="ARBA00004141"/>
    </source>
</evidence>
<reference evidence="7 8" key="1">
    <citation type="submission" date="2020-10" db="EMBL/GenBank/DDBJ databases">
        <title>Complete genome sequence of Cupriavidus basilensis CCUG 49340T.</title>
        <authorList>
            <person name="Salva-Serra F."/>
            <person name="Donoso R.A."/>
            <person name="Cho K.H."/>
            <person name="Yoo J.A."/>
            <person name="Lee K."/>
            <person name="Yoon S.-H."/>
            <person name="Perez-Pantoja D."/>
            <person name="Moore E.R.B."/>
        </authorList>
    </citation>
    <scope>NUCLEOTIDE SEQUENCE [LARGE SCALE GENOMIC DNA]</scope>
    <source>
        <strain evidence="8">CCUG 49340</strain>
    </source>
</reference>
<evidence type="ECO:0000259" key="6">
    <source>
        <dbReference type="Pfam" id="PF04932"/>
    </source>
</evidence>
<gene>
    <name evidence="7" type="ORF">F7R26_004840</name>
</gene>
<keyword evidence="3 5" id="KW-1133">Transmembrane helix</keyword>
<name>A0A7M2H0H3_9BURK</name>
<dbReference type="RefSeq" id="WP_170301879.1">
    <property type="nucleotide sequence ID" value="NZ_CP062803.1"/>
</dbReference>
<dbReference type="EMBL" id="CP062803">
    <property type="protein sequence ID" value="QOT78450.1"/>
    <property type="molecule type" value="Genomic_DNA"/>
</dbReference>
<feature type="domain" description="O-antigen ligase-related" evidence="6">
    <location>
        <begin position="178"/>
        <end position="332"/>
    </location>
</feature>
<keyword evidence="2 5" id="KW-0812">Transmembrane</keyword>
<feature type="transmembrane region" description="Helical" evidence="5">
    <location>
        <begin position="324"/>
        <end position="343"/>
    </location>
</feature>
<feature type="transmembrane region" description="Helical" evidence="5">
    <location>
        <begin position="114"/>
        <end position="135"/>
    </location>
</feature>
<proteinExistence type="predicted"/>
<dbReference type="PANTHER" id="PTHR37422">
    <property type="entry name" value="TEICHURONIC ACID BIOSYNTHESIS PROTEIN TUAE"/>
    <property type="match status" value="1"/>
</dbReference>
<keyword evidence="4 5" id="KW-0472">Membrane</keyword>